<evidence type="ECO:0000313" key="2">
    <source>
        <dbReference type="Proteomes" id="UP000798662"/>
    </source>
</evidence>
<evidence type="ECO:0000313" key="1">
    <source>
        <dbReference type="EMBL" id="KAK1862689.1"/>
    </source>
</evidence>
<reference evidence="1" key="1">
    <citation type="submission" date="2019-11" db="EMBL/GenBank/DDBJ databases">
        <title>Nori genome reveals adaptations in red seaweeds to the harsh intertidal environment.</title>
        <authorList>
            <person name="Wang D."/>
            <person name="Mao Y."/>
        </authorList>
    </citation>
    <scope>NUCLEOTIDE SEQUENCE</scope>
    <source>
        <tissue evidence="1">Gametophyte</tissue>
    </source>
</reference>
<gene>
    <name evidence="1" type="ORF">I4F81_005257</name>
</gene>
<protein>
    <submittedName>
        <fullName evidence="1">Uncharacterized protein</fullName>
    </submittedName>
</protein>
<dbReference type="EMBL" id="CM020618">
    <property type="protein sequence ID" value="KAK1862689.1"/>
    <property type="molecule type" value="Genomic_DNA"/>
</dbReference>
<sequence length="784" mass="80798">MGTGLGDPLDDADGHYDDGEDDGADESAGPDDDDGLRSGGCFEMEEDDEDNKSDSGAAASRSASFTRSYAAAVSRGARGRRGSFDPSAGGARDVDGRALEATAGPPLRLQFNLNGVDIPQDSSILQAVLRSSSGAIGGGGSGLSDFVAANTSTPAAVAVTDDEVDEVDDRTAAADCPDAAVAEASAVAAAVVASSCSGRAVPLLPPSAVAESYASARLDAKLMRQLSDPLALCGETIPAWCNVLARDSPFILSFETRRELFYSTALGVTRALHRLQTRADSQSASGTGSSGGGGTSYRGSISEARIGRIQRQKVRIRRSRLLESAVKVMQLYAAHKTVLEVEYFDEVGTGLGPTLEFYTLASRELQRSSYKLWRSEHIEASAVAKPPTGGSDAKPPPSGGRATGKGKGKRRSGAGGGAGGRRGAVTGRSAAHPGITALSDGRLLDLRLSPVFCALLRAEAAEMLASREQATAAGVNGKAEMATPDAAGAASAAGAGLAGNATAVGGSDAAAVGEAAGVASEEASATEAGAASSGQATALPLQQPMDPLGLQTLAQVDAQLAKSLSQLVGMLTAGDGDAIASLCLSFTVPGADDLELVPNGAQVEVGAHNVLAYVTAVVRTVLVDGVRRQVGAFLGGYAEVLDVASLLLFEPSEMELLLCGPSFEPWDREFLVRATRCDHGFSHESEAVGFLLRFLSELGGEDQRRFLLFATGSPALPVGGLLGLHPRLTIVKRTADGGRRADECLPTVSTCSSYLKLPQYTSYEILKERMQYAMMEGQGSFLLS</sequence>
<name>A0ACC3BYB0_PYRYE</name>
<keyword evidence="2" id="KW-1185">Reference proteome</keyword>
<accession>A0ACC3BYB0</accession>
<proteinExistence type="predicted"/>
<organism evidence="1 2">
    <name type="scientific">Pyropia yezoensis</name>
    <name type="common">Susabi-nori</name>
    <name type="synonym">Porphyra yezoensis</name>
    <dbReference type="NCBI Taxonomy" id="2788"/>
    <lineage>
        <taxon>Eukaryota</taxon>
        <taxon>Rhodophyta</taxon>
        <taxon>Bangiophyceae</taxon>
        <taxon>Bangiales</taxon>
        <taxon>Bangiaceae</taxon>
        <taxon>Pyropia</taxon>
    </lineage>
</organism>
<dbReference type="Proteomes" id="UP000798662">
    <property type="component" value="Chromosome 1"/>
</dbReference>
<comment type="caution">
    <text evidence="1">The sequence shown here is derived from an EMBL/GenBank/DDBJ whole genome shotgun (WGS) entry which is preliminary data.</text>
</comment>